<dbReference type="Gene3D" id="3.30.700.10">
    <property type="entry name" value="Glycoprotein, Type 4 Pilin"/>
    <property type="match status" value="1"/>
</dbReference>
<dbReference type="NCBIfam" id="TIGR02532">
    <property type="entry name" value="IV_pilin_GFxxxE"/>
    <property type="match status" value="1"/>
</dbReference>
<dbReference type="RefSeq" id="WP_021943481.1">
    <property type="nucleotide sequence ID" value="NZ_JACOOX010000004.1"/>
</dbReference>
<dbReference type="AlphaFoldDB" id="A0A8I0APV5"/>
<dbReference type="EMBL" id="JACOOX010000004">
    <property type="protein sequence ID" value="MBC5662823.1"/>
    <property type="molecule type" value="Genomic_DNA"/>
</dbReference>
<keyword evidence="1" id="KW-0472">Membrane</keyword>
<comment type="caution">
    <text evidence="2">The sequence shown here is derived from an EMBL/GenBank/DDBJ whole genome shotgun (WGS) entry which is preliminary data.</text>
</comment>
<evidence type="ECO:0000313" key="3">
    <source>
        <dbReference type="Proteomes" id="UP000615234"/>
    </source>
</evidence>
<dbReference type="InterPro" id="IPR012902">
    <property type="entry name" value="N_methyl_site"/>
</dbReference>
<dbReference type="Proteomes" id="UP000615234">
    <property type="component" value="Unassembled WGS sequence"/>
</dbReference>
<gene>
    <name evidence="2" type="ORF">H8S09_07950</name>
</gene>
<dbReference type="SUPFAM" id="SSF54523">
    <property type="entry name" value="Pili subunits"/>
    <property type="match status" value="1"/>
</dbReference>
<feature type="transmembrane region" description="Helical" evidence="1">
    <location>
        <begin position="12"/>
        <end position="34"/>
    </location>
</feature>
<accession>A0A8I0APV5</accession>
<keyword evidence="3" id="KW-1185">Reference proteome</keyword>
<sequence length="168" mass="18154">MIRKIKNDSGYSLVELIIVLAIIAVMSGLAAVSISSIRTARATSSKESFNQELSTLQSLTKTQESDWAMKLEKVDGKYNLVYGKSKNGSDFTEDTSKDREILDRVTIYYSNNGSSAGSEVSSMIIKFNKSDGSVKTGSGVYTFYKDGSNDAVGKVTLNQATGSHYTGS</sequence>
<dbReference type="Pfam" id="PF07963">
    <property type="entry name" value="N_methyl"/>
    <property type="match status" value="1"/>
</dbReference>
<reference evidence="2 3" key="1">
    <citation type="submission" date="2020-08" db="EMBL/GenBank/DDBJ databases">
        <title>Genome public.</title>
        <authorList>
            <person name="Liu C."/>
            <person name="Sun Q."/>
        </authorList>
    </citation>
    <scope>NUCLEOTIDE SEQUENCE [LARGE SCALE GENOMIC DNA]</scope>
    <source>
        <strain evidence="2 3">NSJ-10</strain>
    </source>
</reference>
<dbReference type="InterPro" id="IPR045584">
    <property type="entry name" value="Pilin-like"/>
</dbReference>
<dbReference type="PROSITE" id="PS00409">
    <property type="entry name" value="PROKAR_NTER_METHYL"/>
    <property type="match status" value="1"/>
</dbReference>
<name>A0A8I0APV5_9FIRM</name>
<evidence type="ECO:0000313" key="2">
    <source>
        <dbReference type="EMBL" id="MBC5662823.1"/>
    </source>
</evidence>
<evidence type="ECO:0000256" key="1">
    <source>
        <dbReference type="SAM" id="Phobius"/>
    </source>
</evidence>
<keyword evidence="1" id="KW-1133">Transmembrane helix</keyword>
<organism evidence="2 3">
    <name type="scientific">Coprococcus hominis</name>
    <name type="common">ex Liu et al. 2022</name>
    <dbReference type="NCBI Taxonomy" id="2763039"/>
    <lineage>
        <taxon>Bacteria</taxon>
        <taxon>Bacillati</taxon>
        <taxon>Bacillota</taxon>
        <taxon>Clostridia</taxon>
        <taxon>Lachnospirales</taxon>
        <taxon>Lachnospiraceae</taxon>
        <taxon>Coprococcus</taxon>
    </lineage>
</organism>
<protein>
    <submittedName>
        <fullName evidence="2">Prepilin-type N-terminal cleavage/methylation domain-containing protein</fullName>
    </submittedName>
</protein>
<proteinExistence type="predicted"/>
<keyword evidence="1" id="KW-0812">Transmembrane</keyword>